<accession>A0A1R0H3Z5</accession>
<dbReference type="EMBL" id="LSSL01000727">
    <property type="protein sequence ID" value="OLY83844.1"/>
    <property type="molecule type" value="Genomic_DNA"/>
</dbReference>
<reference evidence="2 3" key="1">
    <citation type="journal article" date="2016" name="Mol. Biol. Evol.">
        <title>Genome-Wide Survey of Gut Fungi (Harpellales) Reveals the First Horizontally Transferred Ubiquitin Gene from a Mosquito Host.</title>
        <authorList>
            <person name="Wang Y."/>
            <person name="White M.M."/>
            <person name="Kvist S."/>
            <person name="Moncalvo J.M."/>
        </authorList>
    </citation>
    <scope>NUCLEOTIDE SEQUENCE [LARGE SCALE GENOMIC DNA]</scope>
    <source>
        <strain evidence="2 3">ALG-7-W6</strain>
    </source>
</reference>
<dbReference type="OrthoDB" id="429932at2759"/>
<name>A0A1R0H3Z5_9FUNG</name>
<comment type="caution">
    <text evidence="2">The sequence shown here is derived from an EMBL/GenBank/DDBJ whole genome shotgun (WGS) entry which is preliminary data.</text>
</comment>
<gene>
    <name evidence="2" type="ORF">AYI68_g1998</name>
</gene>
<dbReference type="PANTHER" id="PTHR10073:SF47">
    <property type="entry name" value="DNA MISMATCH REPAIR PROTEIN MLH3"/>
    <property type="match status" value="1"/>
</dbReference>
<keyword evidence="3" id="KW-1185">Reference proteome</keyword>
<dbReference type="Proteomes" id="UP000187455">
    <property type="component" value="Unassembled WGS sequence"/>
</dbReference>
<dbReference type="SMART" id="SM00853">
    <property type="entry name" value="MutL_C"/>
    <property type="match status" value="1"/>
</dbReference>
<evidence type="ECO:0000313" key="3">
    <source>
        <dbReference type="Proteomes" id="UP000187455"/>
    </source>
</evidence>
<dbReference type="STRING" id="133383.A0A1R0H3Z5"/>
<dbReference type="PANTHER" id="PTHR10073">
    <property type="entry name" value="DNA MISMATCH REPAIR PROTEIN MLH, PMS, MUTL"/>
    <property type="match status" value="1"/>
</dbReference>
<evidence type="ECO:0000259" key="1">
    <source>
        <dbReference type="SMART" id="SM00853"/>
    </source>
</evidence>
<dbReference type="GO" id="GO:0016887">
    <property type="term" value="F:ATP hydrolysis activity"/>
    <property type="evidence" value="ECO:0007669"/>
    <property type="project" value="InterPro"/>
</dbReference>
<evidence type="ECO:0000313" key="2">
    <source>
        <dbReference type="EMBL" id="OLY83844.1"/>
    </source>
</evidence>
<dbReference type="InterPro" id="IPR038973">
    <property type="entry name" value="MutL/Mlh/Pms-like"/>
</dbReference>
<dbReference type="GO" id="GO:0006298">
    <property type="term" value="P:mismatch repair"/>
    <property type="evidence" value="ECO:0007669"/>
    <property type="project" value="InterPro"/>
</dbReference>
<dbReference type="InterPro" id="IPR037198">
    <property type="entry name" value="MutL_C_sf"/>
</dbReference>
<dbReference type="InterPro" id="IPR014790">
    <property type="entry name" value="MutL_C"/>
</dbReference>
<dbReference type="InterPro" id="IPR042120">
    <property type="entry name" value="MutL_C_dimsub"/>
</dbReference>
<dbReference type="AlphaFoldDB" id="A0A1R0H3Z5"/>
<dbReference type="Gene3D" id="3.30.1540.20">
    <property type="entry name" value="MutL, C-terminal domain, dimerisation subdomain"/>
    <property type="match status" value="1"/>
</dbReference>
<organism evidence="2 3">
    <name type="scientific">Smittium mucronatum</name>
    <dbReference type="NCBI Taxonomy" id="133383"/>
    <lineage>
        <taxon>Eukaryota</taxon>
        <taxon>Fungi</taxon>
        <taxon>Fungi incertae sedis</taxon>
        <taxon>Zoopagomycota</taxon>
        <taxon>Kickxellomycotina</taxon>
        <taxon>Harpellomycetes</taxon>
        <taxon>Harpellales</taxon>
        <taxon>Legeriomycetaceae</taxon>
        <taxon>Smittium</taxon>
    </lineage>
</organism>
<proteinExistence type="predicted"/>
<dbReference type="GO" id="GO:0032300">
    <property type="term" value="C:mismatch repair complex"/>
    <property type="evidence" value="ECO:0007669"/>
    <property type="project" value="InterPro"/>
</dbReference>
<protein>
    <submittedName>
        <fullName evidence="2">DNA mismatch repair protein MLH3</fullName>
    </submittedName>
</protein>
<dbReference type="GO" id="GO:0005524">
    <property type="term" value="F:ATP binding"/>
    <property type="evidence" value="ECO:0007669"/>
    <property type="project" value="InterPro"/>
</dbReference>
<dbReference type="SUPFAM" id="SSF118116">
    <property type="entry name" value="DNA mismatch repair protein MutL"/>
    <property type="match status" value="1"/>
</dbReference>
<feature type="domain" description="MutL C-terminal dimerisation" evidence="1">
    <location>
        <begin position="129"/>
        <end position="357"/>
    </location>
</feature>
<sequence length="387" mass="45066">MELYPNQIPHLVSSFGSTESWNSNIEKIPVNTLDSIDHFKLTKKVTSSLQGDQKRTRKFNLDEPKIENIQTSIKQLYEEWTNPSYPSHKKNSIISVPIHPLSIKIPKTLQFKTLDILGLIGTDLKKFKVVGQLDKKFILCILGNHDIKLDVNLIAIDQHAADERIRLESFFREYRDFLLNPLINISNSGEGVVYLSKPFDLEFDFKTSQLIISNLQNLKAWGFILDIIRYSQTPRYDNRSNFNSSQLKLTESLCNSINNTTTFSLVCIPKIFHTRLTRDYKSSENHLKDILPSICHWFSEQSGIYDFEKLRSQLFLDSRISKNEESWFRILRYCPPPLVFILESMACRGAIKFNDKLSKEQCHQLSHCFQEKKRILKFPNLELIGRD</sequence>
<dbReference type="GO" id="GO:0140664">
    <property type="term" value="F:ATP-dependent DNA damage sensor activity"/>
    <property type="evidence" value="ECO:0007669"/>
    <property type="project" value="InterPro"/>
</dbReference>